<dbReference type="AlphaFoldDB" id="A0A162MDL9"/>
<name>A0A162MDL9_9BACL</name>
<evidence type="ECO:0000313" key="2">
    <source>
        <dbReference type="Proteomes" id="UP000076967"/>
    </source>
</evidence>
<proteinExistence type="predicted"/>
<gene>
    <name evidence="1" type="ORF">PGLA_11625</name>
</gene>
<dbReference type="STRING" id="494026.PGLA_11625"/>
<reference evidence="1 2" key="1">
    <citation type="submission" date="2016-03" db="EMBL/GenBank/DDBJ databases">
        <title>Draft genome sequence of Paenibacillus glacialis DSM 22343.</title>
        <authorList>
            <person name="Shin S.-K."/>
            <person name="Yi H."/>
        </authorList>
    </citation>
    <scope>NUCLEOTIDE SEQUENCE [LARGE SCALE GENOMIC DNA]</scope>
    <source>
        <strain evidence="1 2">DSM 22343</strain>
    </source>
</reference>
<comment type="caution">
    <text evidence="1">The sequence shown here is derived from an EMBL/GenBank/DDBJ whole genome shotgun (WGS) entry which is preliminary data.</text>
</comment>
<protein>
    <submittedName>
        <fullName evidence="1">Uncharacterized protein</fullName>
    </submittedName>
</protein>
<dbReference type="Proteomes" id="UP000076967">
    <property type="component" value="Unassembled WGS sequence"/>
</dbReference>
<sequence>MERYPNRQFSHAAQLIVGNKLVIEVIKLKEAKTININDIKLCHRFKKQKSVNVKYDGFGNWDGDVFSVFSSNVKQN</sequence>
<dbReference type="RefSeq" id="WP_068532776.1">
    <property type="nucleotide sequence ID" value="NZ_LVJH01000020.1"/>
</dbReference>
<evidence type="ECO:0000313" key="1">
    <source>
        <dbReference type="EMBL" id="OAB42643.1"/>
    </source>
</evidence>
<dbReference type="EMBL" id="LVJH01000020">
    <property type="protein sequence ID" value="OAB42643.1"/>
    <property type="molecule type" value="Genomic_DNA"/>
</dbReference>
<keyword evidence="2" id="KW-1185">Reference proteome</keyword>
<accession>A0A162MDL9</accession>
<organism evidence="1 2">
    <name type="scientific">Paenibacillus glacialis</name>
    <dbReference type="NCBI Taxonomy" id="494026"/>
    <lineage>
        <taxon>Bacteria</taxon>
        <taxon>Bacillati</taxon>
        <taxon>Bacillota</taxon>
        <taxon>Bacilli</taxon>
        <taxon>Bacillales</taxon>
        <taxon>Paenibacillaceae</taxon>
        <taxon>Paenibacillus</taxon>
    </lineage>
</organism>